<sequence length="677" mass="75709">MGPIILLHIYLQTGDPENLLLSKDGDIILGGMFSFHTSWKDRKDTYIHKPLPLQCTSLNFRDFQFAQAMLFVIKEINNSTDLLPGVSLGYKIYDICASIARSVGVTLAFANGKEIVSVPSKAPCTRPAYVQAIIGDSSTSPTIAIGTVIGPYYVPVISHFATCACLSDKTKYPSFLRTISSDYYQSRALAHLVKYFGWTWVGAIRTNTDYGNNGMATFTETAQQLGICLEYSVSFFRTDPYVKIQKIIDIIKASTSKVIVIHFKTKEGDEVYFNENGDPAAKYGIINWQPRENSIVEFVTVGLYDTSLKQQLNLQNKSFIWTRNSKQVPVSVCSEKCPPGTHKVLQKGRPVCCYDCIRCAEGEMSNITDSVTCLRCLPEFWSNENRDACIKKEAVFLSYEEIMGTLLTAASLLGTCMTAGVALIFFKNRKTPIVRANNSELSFLLLFSLTLCFLCSLTFIGQPSDWSCMLRHVAFGITFVLYISCVLGKTMVVLVAFRATLPGSNMMKWFGPAQQRLCVTSFTLIQVLICVIWLTISPPFPFKNFKEFKDKITLECALGSVVGYWAVLGYIGLLSVLCFIFAFLARKLPGNFNEAKFITFSMLIFCAVWITFIPAYVSSPGKYSVAVEIFAILASSFGLLICIFFPKMLYYLTETRKEHKKEHDGEGCPTMIFLKKS</sequence>
<dbReference type="OMA" id="GIWKLHW"/>
<keyword evidence="8 12" id="KW-0472">Membrane</keyword>
<feature type="transmembrane region" description="Helical" evidence="12">
    <location>
        <begin position="441"/>
        <end position="461"/>
    </location>
</feature>
<evidence type="ECO:0000256" key="8">
    <source>
        <dbReference type="ARBA" id="ARBA00023136"/>
    </source>
</evidence>
<dbReference type="Pfam" id="PF07562">
    <property type="entry name" value="NCD3G"/>
    <property type="match status" value="1"/>
</dbReference>
<dbReference type="Gene3D" id="2.10.50.30">
    <property type="entry name" value="GPCR, family 3, nine cysteines domain"/>
    <property type="match status" value="1"/>
</dbReference>
<evidence type="ECO:0000256" key="10">
    <source>
        <dbReference type="ARBA" id="ARBA00023180"/>
    </source>
</evidence>
<protein>
    <recommendedName>
        <fullName evidence="13">G-protein coupled receptors family 3 profile domain-containing protein</fullName>
    </recommendedName>
</protein>
<evidence type="ECO:0000256" key="2">
    <source>
        <dbReference type="ARBA" id="ARBA00007242"/>
    </source>
</evidence>
<keyword evidence="6 12" id="KW-1133">Transmembrane helix</keyword>
<evidence type="ECO:0000256" key="1">
    <source>
        <dbReference type="ARBA" id="ARBA00004651"/>
    </source>
</evidence>
<organism evidence="14 15">
    <name type="scientific">Amphilophus citrinellus</name>
    <name type="common">Midas cichlid</name>
    <name type="synonym">Cichlasoma citrinellum</name>
    <dbReference type="NCBI Taxonomy" id="61819"/>
    <lineage>
        <taxon>Eukaryota</taxon>
        <taxon>Metazoa</taxon>
        <taxon>Chordata</taxon>
        <taxon>Craniata</taxon>
        <taxon>Vertebrata</taxon>
        <taxon>Euteleostomi</taxon>
        <taxon>Actinopterygii</taxon>
        <taxon>Neopterygii</taxon>
        <taxon>Teleostei</taxon>
        <taxon>Neoteleostei</taxon>
        <taxon>Acanthomorphata</taxon>
        <taxon>Ovalentaria</taxon>
        <taxon>Cichlomorphae</taxon>
        <taxon>Cichliformes</taxon>
        <taxon>Cichlidae</taxon>
        <taxon>New World cichlids</taxon>
        <taxon>Cichlasomatinae</taxon>
        <taxon>Heroini</taxon>
        <taxon>Amphilophus</taxon>
    </lineage>
</organism>
<evidence type="ECO:0000256" key="3">
    <source>
        <dbReference type="ARBA" id="ARBA00022475"/>
    </source>
</evidence>
<evidence type="ECO:0000256" key="4">
    <source>
        <dbReference type="ARBA" id="ARBA00022692"/>
    </source>
</evidence>
<keyword evidence="5" id="KW-0732">Signal</keyword>
<dbReference type="InterPro" id="IPR000337">
    <property type="entry name" value="GPCR_3"/>
</dbReference>
<evidence type="ECO:0000313" key="15">
    <source>
        <dbReference type="Proteomes" id="UP000261340"/>
    </source>
</evidence>
<dbReference type="PROSITE" id="PS00981">
    <property type="entry name" value="G_PROTEIN_RECEP_F3_3"/>
    <property type="match status" value="1"/>
</dbReference>
<reference evidence="14" key="1">
    <citation type="submission" date="2025-08" db="UniProtKB">
        <authorList>
            <consortium name="Ensembl"/>
        </authorList>
    </citation>
    <scope>IDENTIFICATION</scope>
</reference>
<keyword evidence="15" id="KW-1185">Reference proteome</keyword>
<dbReference type="Ensembl" id="ENSACIT00000031089.1">
    <property type="protein sequence ID" value="ENSACIP00000030297.1"/>
    <property type="gene ID" value="ENSACIG00000023449.1"/>
</dbReference>
<feature type="transmembrane region" description="Helical" evidence="12">
    <location>
        <begin position="473"/>
        <end position="497"/>
    </location>
</feature>
<dbReference type="Proteomes" id="UP000261340">
    <property type="component" value="Unplaced"/>
</dbReference>
<dbReference type="AlphaFoldDB" id="A0A3Q0TDS8"/>
<dbReference type="SUPFAM" id="SSF53822">
    <property type="entry name" value="Periplasmic binding protein-like I"/>
    <property type="match status" value="2"/>
</dbReference>
<evidence type="ECO:0000256" key="6">
    <source>
        <dbReference type="ARBA" id="ARBA00022989"/>
    </source>
</evidence>
<feature type="transmembrane region" description="Helical" evidence="12">
    <location>
        <begin position="402"/>
        <end position="426"/>
    </location>
</feature>
<dbReference type="InterPro" id="IPR011500">
    <property type="entry name" value="GPCR_3_9-Cys_dom"/>
</dbReference>
<dbReference type="Pfam" id="PF00003">
    <property type="entry name" value="7tm_3"/>
    <property type="match status" value="1"/>
</dbReference>
<evidence type="ECO:0000256" key="7">
    <source>
        <dbReference type="ARBA" id="ARBA00023040"/>
    </source>
</evidence>
<dbReference type="InterPro" id="IPR001828">
    <property type="entry name" value="ANF_lig-bd_rcpt"/>
</dbReference>
<dbReference type="InterPro" id="IPR017979">
    <property type="entry name" value="GPCR_3_CS"/>
</dbReference>
<proteinExistence type="inferred from homology"/>
<keyword evidence="4 12" id="KW-0812">Transmembrane</keyword>
<keyword evidence="3" id="KW-1003">Cell membrane</keyword>
<dbReference type="GO" id="GO:0005886">
    <property type="term" value="C:plasma membrane"/>
    <property type="evidence" value="ECO:0007669"/>
    <property type="project" value="UniProtKB-SubCell"/>
</dbReference>
<dbReference type="CDD" id="cd15283">
    <property type="entry name" value="7tmC_V2R_pheromone"/>
    <property type="match status" value="1"/>
</dbReference>
<reference evidence="14" key="2">
    <citation type="submission" date="2025-09" db="UniProtKB">
        <authorList>
            <consortium name="Ensembl"/>
        </authorList>
    </citation>
    <scope>IDENTIFICATION</scope>
</reference>
<dbReference type="STRING" id="61819.ENSACIP00000030297"/>
<evidence type="ECO:0000256" key="9">
    <source>
        <dbReference type="ARBA" id="ARBA00023170"/>
    </source>
</evidence>
<feature type="transmembrane region" description="Helical" evidence="12">
    <location>
        <begin position="629"/>
        <end position="652"/>
    </location>
</feature>
<keyword evidence="10" id="KW-0325">Glycoprotein</keyword>
<evidence type="ECO:0000256" key="5">
    <source>
        <dbReference type="ARBA" id="ARBA00022729"/>
    </source>
</evidence>
<dbReference type="Gene3D" id="3.40.50.2300">
    <property type="match status" value="4"/>
</dbReference>
<keyword evidence="9" id="KW-0675">Receptor</keyword>
<evidence type="ECO:0000256" key="11">
    <source>
        <dbReference type="ARBA" id="ARBA00023224"/>
    </source>
</evidence>
<dbReference type="InterPro" id="IPR000068">
    <property type="entry name" value="GPCR_3_Ca_sens_rcpt-rel"/>
</dbReference>
<evidence type="ECO:0000259" key="13">
    <source>
        <dbReference type="PROSITE" id="PS50259"/>
    </source>
</evidence>
<name>A0A3Q0TDS8_AMPCI</name>
<keyword evidence="11" id="KW-0807">Transducer</keyword>
<dbReference type="GeneTree" id="ENSGT01050000244874"/>
<dbReference type="PANTHER" id="PTHR24061:SF528">
    <property type="entry name" value="C-FAMILY ODORANT RECEPTOR OLFCD2-RELATED"/>
    <property type="match status" value="1"/>
</dbReference>
<dbReference type="InterPro" id="IPR017978">
    <property type="entry name" value="GPCR_3_C"/>
</dbReference>
<dbReference type="PRINTS" id="PR00248">
    <property type="entry name" value="GPCRMGR"/>
</dbReference>
<dbReference type="Pfam" id="PF01094">
    <property type="entry name" value="ANF_receptor"/>
    <property type="match status" value="1"/>
</dbReference>
<comment type="similarity">
    <text evidence="2">Belongs to the G-protein coupled receptor 3 family.</text>
</comment>
<dbReference type="InterPro" id="IPR038550">
    <property type="entry name" value="GPCR_3_9-Cys_sf"/>
</dbReference>
<feature type="transmembrane region" description="Helical" evidence="12">
    <location>
        <begin position="597"/>
        <end position="617"/>
    </location>
</feature>
<feature type="transmembrane region" description="Helical" evidence="12">
    <location>
        <begin position="562"/>
        <end position="585"/>
    </location>
</feature>
<accession>A0A3Q0TDS8</accession>
<dbReference type="InterPro" id="IPR028082">
    <property type="entry name" value="Peripla_BP_I"/>
</dbReference>
<dbReference type="PROSITE" id="PS50259">
    <property type="entry name" value="G_PROTEIN_RECEP_F3_4"/>
    <property type="match status" value="1"/>
</dbReference>
<dbReference type="GO" id="GO:0004930">
    <property type="term" value="F:G protein-coupled receptor activity"/>
    <property type="evidence" value="ECO:0007669"/>
    <property type="project" value="UniProtKB-KW"/>
</dbReference>
<keyword evidence="7" id="KW-0297">G-protein coupled receptor</keyword>
<feature type="transmembrane region" description="Helical" evidence="12">
    <location>
        <begin position="517"/>
        <end position="536"/>
    </location>
</feature>
<comment type="subcellular location">
    <subcellularLocation>
        <location evidence="1">Cell membrane</location>
        <topology evidence="1">Multi-pass membrane protein</topology>
    </subcellularLocation>
</comment>
<feature type="domain" description="G-protein coupled receptors family 3 profile" evidence="13">
    <location>
        <begin position="403"/>
        <end position="658"/>
    </location>
</feature>
<dbReference type="FunFam" id="2.10.50.30:FF:000002">
    <property type="entry name" value="Vomeronasal 2 receptor, h1"/>
    <property type="match status" value="1"/>
</dbReference>
<evidence type="ECO:0000256" key="12">
    <source>
        <dbReference type="SAM" id="Phobius"/>
    </source>
</evidence>
<evidence type="ECO:0000313" key="14">
    <source>
        <dbReference type="Ensembl" id="ENSACIP00000030297.1"/>
    </source>
</evidence>
<dbReference type="PANTHER" id="PTHR24061">
    <property type="entry name" value="CALCIUM-SENSING RECEPTOR-RELATED"/>
    <property type="match status" value="1"/>
</dbReference>